<feature type="compositionally biased region" description="Basic and acidic residues" evidence="5">
    <location>
        <begin position="1"/>
        <end position="15"/>
    </location>
</feature>
<feature type="compositionally biased region" description="Low complexity" evidence="5">
    <location>
        <begin position="33"/>
        <end position="42"/>
    </location>
</feature>
<keyword evidence="2" id="KW-0677">Repeat</keyword>
<keyword evidence="4" id="KW-0862">Zinc</keyword>
<feature type="domain" description="C2H2-type" evidence="6">
    <location>
        <begin position="230"/>
        <end position="257"/>
    </location>
</feature>
<dbReference type="InterPro" id="IPR050688">
    <property type="entry name" value="Zinc_finger/UBP_domain"/>
</dbReference>
<feature type="region of interest" description="Disordered" evidence="5">
    <location>
        <begin position="1"/>
        <end position="101"/>
    </location>
</feature>
<feature type="domain" description="C2H2-type" evidence="6">
    <location>
        <begin position="346"/>
        <end position="375"/>
    </location>
</feature>
<keyword evidence="1" id="KW-0479">Metal-binding</keyword>
<dbReference type="SUPFAM" id="SSF57667">
    <property type="entry name" value="beta-beta-alpha zinc fingers"/>
    <property type="match status" value="3"/>
</dbReference>
<proteinExistence type="predicted"/>
<keyword evidence="3" id="KW-0863">Zinc-finger</keyword>
<dbReference type="InterPro" id="IPR036236">
    <property type="entry name" value="Znf_C2H2_sf"/>
</dbReference>
<dbReference type="FunFam" id="3.30.160.60:FF:002343">
    <property type="entry name" value="Zinc finger protein 33A"/>
    <property type="match status" value="1"/>
</dbReference>
<reference evidence="7" key="1">
    <citation type="submission" date="2021-02" db="EMBL/GenBank/DDBJ databases">
        <authorList>
            <person name="Bekaert M."/>
        </authorList>
    </citation>
    <scope>NUCLEOTIDE SEQUENCE</scope>
    <source>
        <strain evidence="7">IoA-00</strain>
    </source>
</reference>
<evidence type="ECO:0000256" key="1">
    <source>
        <dbReference type="ARBA" id="ARBA00022723"/>
    </source>
</evidence>
<protein>
    <submittedName>
        <fullName evidence="7">KRAB</fullName>
    </submittedName>
</protein>
<dbReference type="GO" id="GO:0005634">
    <property type="term" value="C:nucleus"/>
    <property type="evidence" value="ECO:0007669"/>
    <property type="project" value="TreeGrafter"/>
</dbReference>
<name>A0A7R8H113_LEPSM</name>
<feature type="domain" description="C2H2-type" evidence="6">
    <location>
        <begin position="259"/>
        <end position="286"/>
    </location>
</feature>
<evidence type="ECO:0000256" key="4">
    <source>
        <dbReference type="ARBA" id="ARBA00022833"/>
    </source>
</evidence>
<dbReference type="InterPro" id="IPR013087">
    <property type="entry name" value="Znf_C2H2_type"/>
</dbReference>
<dbReference type="OrthoDB" id="6077919at2759"/>
<dbReference type="GO" id="GO:0045944">
    <property type="term" value="P:positive regulation of transcription by RNA polymerase II"/>
    <property type="evidence" value="ECO:0007669"/>
    <property type="project" value="TreeGrafter"/>
</dbReference>
<dbReference type="Proteomes" id="UP000675881">
    <property type="component" value="Chromosome 1"/>
</dbReference>
<dbReference type="Gene3D" id="3.30.160.60">
    <property type="entry name" value="Classic Zinc Finger"/>
    <property type="match status" value="4"/>
</dbReference>
<feature type="compositionally biased region" description="Polar residues" evidence="5">
    <location>
        <begin position="73"/>
        <end position="89"/>
    </location>
</feature>
<dbReference type="EMBL" id="HG994580">
    <property type="protein sequence ID" value="CAF2779893.1"/>
    <property type="molecule type" value="Genomic_DNA"/>
</dbReference>
<feature type="compositionally biased region" description="Basic and acidic residues" evidence="5">
    <location>
        <begin position="45"/>
        <end position="58"/>
    </location>
</feature>
<feature type="region of interest" description="Disordered" evidence="5">
    <location>
        <begin position="145"/>
        <end position="164"/>
    </location>
</feature>
<accession>A0A7R8H113</accession>
<dbReference type="PROSITE" id="PS50157">
    <property type="entry name" value="ZINC_FINGER_C2H2_2"/>
    <property type="match status" value="5"/>
</dbReference>
<evidence type="ECO:0000256" key="3">
    <source>
        <dbReference type="ARBA" id="ARBA00022771"/>
    </source>
</evidence>
<feature type="compositionally biased region" description="Basic and acidic residues" evidence="5">
    <location>
        <begin position="363"/>
        <end position="374"/>
    </location>
</feature>
<evidence type="ECO:0000256" key="2">
    <source>
        <dbReference type="ARBA" id="ARBA00022737"/>
    </source>
</evidence>
<feature type="domain" description="C2H2-type" evidence="6">
    <location>
        <begin position="200"/>
        <end position="227"/>
    </location>
</feature>
<feature type="region of interest" description="Disordered" evidence="5">
    <location>
        <begin position="363"/>
        <end position="405"/>
    </location>
</feature>
<evidence type="ECO:0000256" key="5">
    <source>
        <dbReference type="SAM" id="MobiDB-lite"/>
    </source>
</evidence>
<dbReference type="Pfam" id="PF13894">
    <property type="entry name" value="zf-C2H2_4"/>
    <property type="match status" value="1"/>
</dbReference>
<gene>
    <name evidence="7" type="ORF">LSAA_644</name>
</gene>
<dbReference type="SMART" id="SM00355">
    <property type="entry name" value="ZnF_C2H2"/>
    <property type="match status" value="6"/>
</dbReference>
<evidence type="ECO:0000259" key="6">
    <source>
        <dbReference type="PROSITE" id="PS50157"/>
    </source>
</evidence>
<dbReference type="Pfam" id="PF00096">
    <property type="entry name" value="zf-C2H2"/>
    <property type="match status" value="3"/>
</dbReference>
<dbReference type="AlphaFoldDB" id="A0A7R8H113"/>
<dbReference type="GO" id="GO:0008270">
    <property type="term" value="F:zinc ion binding"/>
    <property type="evidence" value="ECO:0007669"/>
    <property type="project" value="UniProtKB-KW"/>
</dbReference>
<dbReference type="PANTHER" id="PTHR24403:SF67">
    <property type="entry name" value="FI01116P-RELATED"/>
    <property type="match status" value="1"/>
</dbReference>
<evidence type="ECO:0000313" key="7">
    <source>
        <dbReference type="EMBL" id="CAF2779893.1"/>
    </source>
</evidence>
<dbReference type="PROSITE" id="PS00028">
    <property type="entry name" value="ZINC_FINGER_C2H2_1"/>
    <property type="match status" value="3"/>
</dbReference>
<dbReference type="PANTHER" id="PTHR24403">
    <property type="entry name" value="ZINC FINGER PROTEIN"/>
    <property type="match status" value="1"/>
</dbReference>
<feature type="compositionally biased region" description="Polar residues" evidence="5">
    <location>
        <begin position="377"/>
        <end position="405"/>
    </location>
</feature>
<evidence type="ECO:0000313" key="8">
    <source>
        <dbReference type="Proteomes" id="UP000675881"/>
    </source>
</evidence>
<feature type="domain" description="C2H2-type" evidence="6">
    <location>
        <begin position="172"/>
        <end position="199"/>
    </location>
</feature>
<keyword evidence="8" id="KW-1185">Reference proteome</keyword>
<sequence>MYSWRTEDMKSKNHNGDPISAILFESILEEESSSSSSSSSSSEEMENRMSPDSTEDHSGLNTMDPSSTSSSSHLQKNLQALPDSTTSSLPDYDSDAFDSDDSRSSLAELNYIHPSFPPESPLLLPQSHPALLPSTPVVEEPRIHHPENNLPAAPSIKQKKKKKTKRAGETVLHCDLCDYSTRYKEHLTSHMNTHVSERNFMCSDCGQTFKWGHSLKRHQRTHQADHYKKFACRFCHKSFSRKDHLSIHEGLHSESSSSYPCRICGASFKNKKTLTGHEKRHTMEKRASNVRTTFSYRSTLEDHKKAVHNEGKREFGCELCGVQFAVKAYLTKHWVTCKNRAEGKSFSCDSCSKSFPTKRHLTEHLKRKLKKDDDPPQANNSNTTQIHPTVQTPTPNNNSNATLIQPMNPGLYFDPLHTNYGHYNSGYEIPKEPNNTAHHHPHHQQIHHSQDPGMNILHQQPQQPYSLPSHPDDENVGSLLRSVYNTVESHQGYAYSSTDVVMDYHSVPSGTTSTQHHLLEGLPLDCI</sequence>
<organism evidence="7 8">
    <name type="scientific">Lepeophtheirus salmonis</name>
    <name type="common">Salmon louse</name>
    <name type="synonym">Caligus salmonis</name>
    <dbReference type="NCBI Taxonomy" id="72036"/>
    <lineage>
        <taxon>Eukaryota</taxon>
        <taxon>Metazoa</taxon>
        <taxon>Ecdysozoa</taxon>
        <taxon>Arthropoda</taxon>
        <taxon>Crustacea</taxon>
        <taxon>Multicrustacea</taxon>
        <taxon>Hexanauplia</taxon>
        <taxon>Copepoda</taxon>
        <taxon>Siphonostomatoida</taxon>
        <taxon>Caligidae</taxon>
        <taxon>Lepeophtheirus</taxon>
    </lineage>
</organism>